<sequence length="702" mass="79725">MENKQSPSKKKLLSIQEEKLIREVDYDSLAGGSARLHKKQLLLDLEILQKRPTHRPASQRVLVSIKPRAPAIKTLYVAEKSRFHSKKGSDRSGSRLGIGDHSSFTTHFNKDDSNGINSIACGTEQPYTKSGTEKVSSLTIQVESSAIVSKCSHTDSTPNKVNVYNAKRRSAEKCYVYTQPQINMNLPKVDAKADKKSLNPNKVDIATLIITNTSSEDSVPPSVTTINNLNKRIDHLERKILRQEMVFRSIDPNIPLSSSDEEPKGNIMRTTSGTGRPGCSYIQQYSHVPETSAFQRYAQQAAPLSPSKATTLEKEHNSEQYGRDFTAYDGITARGRRQCASVPCKRDDIPKMAAERVHKIRHKLNPVRDYRLMDTVHYLAQGEFAPRDDGIKLTPSREAVLSDIIWEDVCRTHWPNARLGRRVAHSERCSTRCELQRLIDSLLRERVAHVERRRRRHYRIVKLNHRHESCRPVGKTGDIIVASHKNRQGEEVAISDHNATSAMMADRRWEEPGARRTPRSHDRLGADTRPNRHSLDRRYGYEDCVPGPSYAVNRSPPSREPTCCYQTSSPVKADRRSDMRKKRRNGSRELTSGSSSTCKPRNPRLIVKKVASHRKYHPKDEPNLEHYILLPTLVVRTPSNMKRQKKFNELYHRILNVQLNNVQNNTIDPDSDQPSTSQAPTKKDVGLNFNITLSNSSEQINE</sequence>
<dbReference type="KEGG" id="tnl:113498893"/>
<dbReference type="Proteomes" id="UP000322000">
    <property type="component" value="Chromosome 11"/>
</dbReference>
<accession>A0A7E5W2W5</accession>
<evidence type="ECO:0000256" key="1">
    <source>
        <dbReference type="SAM" id="MobiDB-lite"/>
    </source>
</evidence>
<feature type="region of interest" description="Disordered" evidence="1">
    <location>
        <begin position="503"/>
        <end position="601"/>
    </location>
</feature>
<organism evidence="2 3">
    <name type="scientific">Trichoplusia ni</name>
    <name type="common">Cabbage looper</name>
    <dbReference type="NCBI Taxonomy" id="7111"/>
    <lineage>
        <taxon>Eukaryota</taxon>
        <taxon>Metazoa</taxon>
        <taxon>Ecdysozoa</taxon>
        <taxon>Arthropoda</taxon>
        <taxon>Hexapoda</taxon>
        <taxon>Insecta</taxon>
        <taxon>Pterygota</taxon>
        <taxon>Neoptera</taxon>
        <taxon>Endopterygota</taxon>
        <taxon>Lepidoptera</taxon>
        <taxon>Glossata</taxon>
        <taxon>Ditrysia</taxon>
        <taxon>Noctuoidea</taxon>
        <taxon>Noctuidae</taxon>
        <taxon>Plusiinae</taxon>
        <taxon>Trichoplusia</taxon>
    </lineage>
</organism>
<dbReference type="OrthoDB" id="7441184at2759"/>
<proteinExistence type="predicted"/>
<evidence type="ECO:0000313" key="2">
    <source>
        <dbReference type="Proteomes" id="UP000322000"/>
    </source>
</evidence>
<dbReference type="RefSeq" id="XP_026734877.1">
    <property type="nucleotide sequence ID" value="XM_026879076.1"/>
</dbReference>
<keyword evidence="2" id="KW-1185">Reference proteome</keyword>
<protein>
    <submittedName>
        <fullName evidence="3">Uncharacterized protein LOC113498893</fullName>
    </submittedName>
</protein>
<dbReference type="GeneID" id="113498893"/>
<reference evidence="3" key="1">
    <citation type="submission" date="2025-08" db="UniProtKB">
        <authorList>
            <consortium name="RefSeq"/>
        </authorList>
    </citation>
    <scope>IDENTIFICATION</scope>
</reference>
<name>A0A7E5W2W5_TRINI</name>
<evidence type="ECO:0000313" key="3">
    <source>
        <dbReference type="RefSeq" id="XP_026734877.1"/>
    </source>
</evidence>
<dbReference type="InParanoid" id="A0A7E5W2W5"/>
<feature type="compositionally biased region" description="Basic and acidic residues" evidence="1">
    <location>
        <begin position="83"/>
        <end position="93"/>
    </location>
</feature>
<feature type="compositionally biased region" description="Basic and acidic residues" evidence="1">
    <location>
        <begin position="505"/>
        <end position="541"/>
    </location>
</feature>
<feature type="compositionally biased region" description="Polar residues" evidence="1">
    <location>
        <begin position="666"/>
        <end position="680"/>
    </location>
</feature>
<feature type="region of interest" description="Disordered" evidence="1">
    <location>
        <begin position="663"/>
        <end position="688"/>
    </location>
</feature>
<feature type="compositionally biased region" description="Polar residues" evidence="1">
    <location>
        <begin position="588"/>
        <end position="599"/>
    </location>
</feature>
<feature type="region of interest" description="Disordered" evidence="1">
    <location>
        <begin position="83"/>
        <end position="109"/>
    </location>
</feature>
<gene>
    <name evidence="3" type="primary">LOC113498893</name>
</gene>
<feature type="region of interest" description="Disordered" evidence="1">
    <location>
        <begin position="252"/>
        <end position="275"/>
    </location>
</feature>
<dbReference type="AlphaFoldDB" id="A0A7E5W2W5"/>